<feature type="transmembrane region" description="Helical" evidence="7">
    <location>
        <begin position="37"/>
        <end position="56"/>
    </location>
</feature>
<dbReference type="Pfam" id="PF07690">
    <property type="entry name" value="MFS_1"/>
    <property type="match status" value="1"/>
</dbReference>
<proteinExistence type="inferred from homology"/>
<feature type="transmembrane region" description="Helical" evidence="7">
    <location>
        <begin position="207"/>
        <end position="226"/>
    </location>
</feature>
<keyword evidence="4 7" id="KW-1133">Transmembrane helix</keyword>
<feature type="transmembrane region" description="Helical" evidence="7">
    <location>
        <begin position="277"/>
        <end position="301"/>
    </location>
</feature>
<evidence type="ECO:0000256" key="5">
    <source>
        <dbReference type="ARBA" id="ARBA00023136"/>
    </source>
</evidence>
<dbReference type="Gene3D" id="1.20.1250.20">
    <property type="entry name" value="MFS general substrate transporter like domains"/>
    <property type="match status" value="2"/>
</dbReference>
<gene>
    <name evidence="9" type="ORF">BT63DRAFT_374321</name>
</gene>
<dbReference type="OrthoDB" id="2962993at2759"/>
<dbReference type="GO" id="GO:0022857">
    <property type="term" value="F:transmembrane transporter activity"/>
    <property type="evidence" value="ECO:0007669"/>
    <property type="project" value="InterPro"/>
</dbReference>
<comment type="similarity">
    <text evidence="6">Belongs to the major facilitator superfamily. Allantoate permease family.</text>
</comment>
<dbReference type="Proteomes" id="UP000799302">
    <property type="component" value="Unassembled WGS sequence"/>
</dbReference>
<evidence type="ECO:0000256" key="1">
    <source>
        <dbReference type="ARBA" id="ARBA00004141"/>
    </source>
</evidence>
<name>A0A6A6U7W1_9PEZI</name>
<accession>A0A6A6U7W1</accession>
<dbReference type="GO" id="GO:0016020">
    <property type="term" value="C:membrane"/>
    <property type="evidence" value="ECO:0007669"/>
    <property type="project" value="UniProtKB-SubCell"/>
</dbReference>
<keyword evidence="5 7" id="KW-0472">Membrane</keyword>
<keyword evidence="3 7" id="KW-0812">Transmembrane</keyword>
<dbReference type="InterPro" id="IPR011701">
    <property type="entry name" value="MFS"/>
</dbReference>
<dbReference type="PANTHER" id="PTHR43791">
    <property type="entry name" value="PERMEASE-RELATED"/>
    <property type="match status" value="1"/>
</dbReference>
<feature type="transmembrane region" description="Helical" evidence="7">
    <location>
        <begin position="366"/>
        <end position="388"/>
    </location>
</feature>
<feature type="transmembrane region" description="Helical" evidence="7">
    <location>
        <begin position="174"/>
        <end position="195"/>
    </location>
</feature>
<evidence type="ECO:0000313" key="9">
    <source>
        <dbReference type="EMBL" id="KAF2668339.1"/>
    </source>
</evidence>
<dbReference type="EMBL" id="MU004236">
    <property type="protein sequence ID" value="KAF2668339.1"/>
    <property type="molecule type" value="Genomic_DNA"/>
</dbReference>
<feature type="transmembrane region" description="Helical" evidence="7">
    <location>
        <begin position="433"/>
        <end position="453"/>
    </location>
</feature>
<feature type="transmembrane region" description="Helical" evidence="7">
    <location>
        <begin position="340"/>
        <end position="360"/>
    </location>
</feature>
<evidence type="ECO:0000256" key="3">
    <source>
        <dbReference type="ARBA" id="ARBA00022692"/>
    </source>
</evidence>
<keyword evidence="10" id="KW-1185">Reference proteome</keyword>
<feature type="transmembrane region" description="Helical" evidence="7">
    <location>
        <begin position="83"/>
        <end position="102"/>
    </location>
</feature>
<organism evidence="9 10">
    <name type="scientific">Microthyrium microscopicum</name>
    <dbReference type="NCBI Taxonomy" id="703497"/>
    <lineage>
        <taxon>Eukaryota</taxon>
        <taxon>Fungi</taxon>
        <taxon>Dikarya</taxon>
        <taxon>Ascomycota</taxon>
        <taxon>Pezizomycotina</taxon>
        <taxon>Dothideomycetes</taxon>
        <taxon>Dothideomycetes incertae sedis</taxon>
        <taxon>Microthyriales</taxon>
        <taxon>Microthyriaceae</taxon>
        <taxon>Microthyrium</taxon>
    </lineage>
</organism>
<feature type="transmembrane region" description="Helical" evidence="7">
    <location>
        <begin position="114"/>
        <end position="133"/>
    </location>
</feature>
<dbReference type="InterPro" id="IPR036259">
    <property type="entry name" value="MFS_trans_sf"/>
</dbReference>
<evidence type="ECO:0000256" key="6">
    <source>
        <dbReference type="ARBA" id="ARBA00037968"/>
    </source>
</evidence>
<feature type="transmembrane region" description="Helical" evidence="7">
    <location>
        <begin position="400"/>
        <end position="421"/>
    </location>
</feature>
<evidence type="ECO:0000259" key="8">
    <source>
        <dbReference type="PROSITE" id="PS50850"/>
    </source>
</evidence>
<evidence type="ECO:0000256" key="4">
    <source>
        <dbReference type="ARBA" id="ARBA00022989"/>
    </source>
</evidence>
<feature type="transmembrane region" description="Helical" evidence="7">
    <location>
        <begin position="139"/>
        <end position="162"/>
    </location>
</feature>
<comment type="subcellular location">
    <subcellularLocation>
        <location evidence="1">Membrane</location>
        <topology evidence="1">Multi-pass membrane protein</topology>
    </subcellularLocation>
</comment>
<sequence>MDDKKENVQHVERFESVVDSDSSHSIRRFDQQETKRLLRKIDWVLLPFISLLYLYLTSLNNTRTNIGNARLSDLEVDLQMEGLQFNLALAAFFIPYALVEIPSNYMMKIMPPSIWIPTIMVGWGIVCTCMGLVKDFTGLAVARAFLGLTEGGLFPGISFFITQWYCKHECALRLSIFFSAATIAGGFGGLFARVLTMLNGKLGHPGWAWIFIVEGALTIVVALSAYKAMQDYPATAKFLTEQERAEVAARLAEDRDYLTESNDKKFVWAAITDWKTYVYSAMGICSAVPVYSLSLFMPTIIASLGFKNATAQLMTVPVYTLACMFTITGGFLADKFKQRGVFIIGFTMVAITGFIILMNAKGDSVKYFGCCVIACGIFPTVPQAIAWASNNVGGSTKKSITIATFVMFSNAGAVTSSFIYLPAAAPKYTSGHSILLGANAMTCIIATFLTTWFRRENARRDAIKPAAMYTKDEKLLDSEMGENARFFRFTI</sequence>
<evidence type="ECO:0000313" key="10">
    <source>
        <dbReference type="Proteomes" id="UP000799302"/>
    </source>
</evidence>
<reference evidence="9" key="1">
    <citation type="journal article" date="2020" name="Stud. Mycol.">
        <title>101 Dothideomycetes genomes: a test case for predicting lifestyles and emergence of pathogens.</title>
        <authorList>
            <person name="Haridas S."/>
            <person name="Albert R."/>
            <person name="Binder M."/>
            <person name="Bloem J."/>
            <person name="Labutti K."/>
            <person name="Salamov A."/>
            <person name="Andreopoulos B."/>
            <person name="Baker S."/>
            <person name="Barry K."/>
            <person name="Bills G."/>
            <person name="Bluhm B."/>
            <person name="Cannon C."/>
            <person name="Castanera R."/>
            <person name="Culley D."/>
            <person name="Daum C."/>
            <person name="Ezra D."/>
            <person name="Gonzalez J."/>
            <person name="Henrissat B."/>
            <person name="Kuo A."/>
            <person name="Liang C."/>
            <person name="Lipzen A."/>
            <person name="Lutzoni F."/>
            <person name="Magnuson J."/>
            <person name="Mondo S."/>
            <person name="Nolan M."/>
            <person name="Ohm R."/>
            <person name="Pangilinan J."/>
            <person name="Park H.-J."/>
            <person name="Ramirez L."/>
            <person name="Alfaro M."/>
            <person name="Sun H."/>
            <person name="Tritt A."/>
            <person name="Yoshinaga Y."/>
            <person name="Zwiers L.-H."/>
            <person name="Turgeon B."/>
            <person name="Goodwin S."/>
            <person name="Spatafora J."/>
            <person name="Crous P."/>
            <person name="Grigoriev I."/>
        </authorList>
    </citation>
    <scope>NUCLEOTIDE SEQUENCE</scope>
    <source>
        <strain evidence="9">CBS 115976</strain>
    </source>
</reference>
<dbReference type="PROSITE" id="PS50850">
    <property type="entry name" value="MFS"/>
    <property type="match status" value="1"/>
</dbReference>
<protein>
    <submittedName>
        <fullName evidence="9">MFS general substrate transporter</fullName>
    </submittedName>
</protein>
<feature type="domain" description="Major facilitator superfamily (MFS) profile" evidence="8">
    <location>
        <begin position="46"/>
        <end position="491"/>
    </location>
</feature>
<keyword evidence="2" id="KW-0813">Transport</keyword>
<dbReference type="FunFam" id="1.20.1250.20:FF:000018">
    <property type="entry name" value="MFS transporter permease"/>
    <property type="match status" value="1"/>
</dbReference>
<dbReference type="FunFam" id="1.20.1250.20:FF:000068">
    <property type="entry name" value="MFS general substrate transporter"/>
    <property type="match status" value="1"/>
</dbReference>
<feature type="transmembrane region" description="Helical" evidence="7">
    <location>
        <begin position="313"/>
        <end position="333"/>
    </location>
</feature>
<dbReference type="SUPFAM" id="SSF103473">
    <property type="entry name" value="MFS general substrate transporter"/>
    <property type="match status" value="1"/>
</dbReference>
<dbReference type="AlphaFoldDB" id="A0A6A6U7W1"/>
<evidence type="ECO:0000256" key="7">
    <source>
        <dbReference type="SAM" id="Phobius"/>
    </source>
</evidence>
<dbReference type="PANTHER" id="PTHR43791:SF57">
    <property type="entry name" value="MAJOR FACILITATOR SUPERFAMILY (MFS) PROFILE DOMAIN-CONTAINING PROTEIN"/>
    <property type="match status" value="1"/>
</dbReference>
<dbReference type="InterPro" id="IPR020846">
    <property type="entry name" value="MFS_dom"/>
</dbReference>
<evidence type="ECO:0000256" key="2">
    <source>
        <dbReference type="ARBA" id="ARBA00022448"/>
    </source>
</evidence>